<evidence type="ECO:0000313" key="4">
    <source>
        <dbReference type="EMBL" id="QPT54371.1"/>
    </source>
</evidence>
<dbReference type="Proteomes" id="UP000594975">
    <property type="component" value="Chromosome"/>
</dbReference>
<evidence type="ECO:0008006" key="8">
    <source>
        <dbReference type="Google" id="ProtNLM"/>
    </source>
</evidence>
<dbReference type="RefSeq" id="WP_058730412.1">
    <property type="nucleotide sequence ID" value="NZ_CP065738.1"/>
</dbReference>
<dbReference type="Proteomes" id="UP000053171">
    <property type="component" value="Unassembled WGS sequence"/>
</dbReference>
<gene>
    <name evidence="3" type="ORF">A5N15_03735</name>
    <name evidence="2" type="ORF">AN277_0203090</name>
    <name evidence="4" type="ORF">I6G21_04145</name>
</gene>
<dbReference type="Proteomes" id="UP000092021">
    <property type="component" value="Unassembled WGS sequence"/>
</dbReference>
<evidence type="ECO:0000313" key="5">
    <source>
        <dbReference type="Proteomes" id="UP000053171"/>
    </source>
</evidence>
<accession>A0A199NUU7</accession>
<keyword evidence="1" id="KW-0812">Transmembrane</keyword>
<name>A0A199NUU7_9MICC</name>
<feature type="transmembrane region" description="Helical" evidence="1">
    <location>
        <begin position="48"/>
        <end position="67"/>
    </location>
</feature>
<dbReference type="Pfam" id="PF20401">
    <property type="entry name" value="Rhomboid_2"/>
    <property type="match status" value="1"/>
</dbReference>
<dbReference type="AlphaFoldDB" id="A0A199NUU7"/>
<evidence type="ECO:0000313" key="2">
    <source>
        <dbReference type="EMBL" id="OAX52368.1"/>
    </source>
</evidence>
<dbReference type="GeneID" id="61262557"/>
<reference evidence="2 5" key="3">
    <citation type="submission" date="2016-06" db="EMBL/GenBank/DDBJ databases">
        <title>Identification of putative biosynthetic pathways for the production of bioactive secondary metabolites by the marine actinomycete Kocuria kristinae RUTW2-3.</title>
        <authorList>
            <person name="Waterworth S.C."/>
            <person name="Walmsley T.A."/>
            <person name="Matongo T."/>
            <person name="Davies-Coleman M.T."/>
            <person name="Dorrington R.A."/>
        </authorList>
    </citation>
    <scope>NUCLEOTIDE SEQUENCE [LARGE SCALE GENOMIC DNA]</scope>
    <source>
        <strain evidence="5">RuSp02-3</strain>
        <strain evidence="2">RUTW2-3</strain>
        <strain evidence="3 6">RUTW4-5</strain>
    </source>
</reference>
<evidence type="ECO:0000313" key="3">
    <source>
        <dbReference type="EMBL" id="OAX63463.1"/>
    </source>
</evidence>
<feature type="transmembrane region" description="Helical" evidence="1">
    <location>
        <begin position="188"/>
        <end position="206"/>
    </location>
</feature>
<dbReference type="KEGG" id="rkr:I6G21_04145"/>
<evidence type="ECO:0000313" key="7">
    <source>
        <dbReference type="Proteomes" id="UP000594975"/>
    </source>
</evidence>
<feature type="transmembrane region" description="Helical" evidence="1">
    <location>
        <begin position="132"/>
        <end position="152"/>
    </location>
</feature>
<keyword evidence="5" id="KW-1185">Reference proteome</keyword>
<evidence type="ECO:0000313" key="6">
    <source>
        <dbReference type="Proteomes" id="UP000092021"/>
    </source>
</evidence>
<proteinExistence type="predicted"/>
<evidence type="ECO:0000256" key="1">
    <source>
        <dbReference type="SAM" id="Phobius"/>
    </source>
</evidence>
<organism evidence="2 5">
    <name type="scientific">Rothia kristinae</name>
    <dbReference type="NCBI Taxonomy" id="37923"/>
    <lineage>
        <taxon>Bacteria</taxon>
        <taxon>Bacillati</taxon>
        <taxon>Actinomycetota</taxon>
        <taxon>Actinomycetes</taxon>
        <taxon>Micrococcales</taxon>
        <taxon>Micrococcaceae</taxon>
        <taxon>Rothia</taxon>
    </lineage>
</organism>
<reference evidence="4 7" key="4">
    <citation type="submission" date="2020-12" db="EMBL/GenBank/DDBJ databases">
        <title>FDA dAtabase for Regulatory Grade micrObial Sequences (FDA-ARGOS): Supporting development and validation of Infectious Disease Dx tests.</title>
        <authorList>
            <person name="Sproer C."/>
            <person name="Gronow S."/>
            <person name="Severitt S."/>
            <person name="Schroder I."/>
            <person name="Tallon L."/>
            <person name="Sadzewicz L."/>
            <person name="Zhao X."/>
            <person name="Boylan J."/>
            <person name="Ott S."/>
            <person name="Bowen H."/>
            <person name="Vavikolanu K."/>
            <person name="Mehta A."/>
            <person name="Aluvathingal J."/>
            <person name="Nadendla S."/>
            <person name="Lowell S."/>
            <person name="Myers T."/>
            <person name="Yan Y."/>
            <person name="Sichtig H."/>
        </authorList>
    </citation>
    <scope>NUCLEOTIDE SEQUENCE [LARGE SCALE GENOMIC DNA]</scope>
    <source>
        <strain evidence="4 7">FDAARGOS_864</strain>
    </source>
</reference>
<keyword evidence="1" id="KW-0472">Membrane</keyword>
<sequence>MLPMIARLLALGAAVLVLISLAQGWAPTRWMRTFWQRHGGYLRWYVASAPGTCIYVGILAVTTWVLLGMPEHAKELFLAAQSTNLEHLTRDPLRVLVRSAFFVSGTELLLWGALFLVFLAPAERWLGTGRAVVVFATGHIVATLLTAWGVYVRIRWFHGPESLWNVQDTGASYGFMALAGIMVYRLRGWNRAALLTVLLGVVVYGFLPGTGFTATGHSFAVMVGLSLYPLTRRPEVRTRVHDGEDFADLCRRSTADGRTFVLEPYPRR</sequence>
<reference evidence="5" key="2">
    <citation type="submission" date="2016-04" db="EMBL/GenBank/DDBJ databases">
        <authorList>
            <person name="Waterworth S."/>
            <person name="Matcher G."/>
        </authorList>
    </citation>
    <scope>NUCLEOTIDE SEQUENCE [LARGE SCALE GENOMIC DNA]</scope>
    <source>
        <strain evidence="5">RuSp02-3</strain>
    </source>
</reference>
<dbReference type="InterPro" id="IPR046862">
    <property type="entry name" value="Rhomboid_2"/>
</dbReference>
<protein>
    <recommendedName>
        <fullName evidence="8">Peptidase S54 rhomboid domain-containing protein</fullName>
    </recommendedName>
</protein>
<reference evidence="2" key="1">
    <citation type="submission" date="2016-04" db="EMBL/GenBank/DDBJ databases">
        <authorList>
            <person name="Evans L.H."/>
            <person name="Alamgir A."/>
            <person name="Owens N."/>
            <person name="Weber N.D."/>
            <person name="Virtaneva K."/>
            <person name="Barbian K."/>
            <person name="Babar A."/>
            <person name="Rosenke K."/>
        </authorList>
    </citation>
    <scope>NUCLEOTIDE SEQUENCE [LARGE SCALE GENOMIC DNA]</scope>
    <source>
        <strain evidence="2">RUTW2-3</strain>
    </source>
</reference>
<dbReference type="EMBL" id="LWGZ01000332">
    <property type="protein sequence ID" value="OAX63463.1"/>
    <property type="molecule type" value="Genomic_DNA"/>
</dbReference>
<keyword evidence="1" id="KW-1133">Transmembrane helix</keyword>
<dbReference type="EMBL" id="LJBJ02000004">
    <property type="protein sequence ID" value="OAX52368.1"/>
    <property type="molecule type" value="Genomic_DNA"/>
</dbReference>
<dbReference type="EMBL" id="CP065738">
    <property type="protein sequence ID" value="QPT54371.1"/>
    <property type="molecule type" value="Genomic_DNA"/>
</dbReference>
<feature type="transmembrane region" description="Helical" evidence="1">
    <location>
        <begin position="100"/>
        <end position="120"/>
    </location>
</feature>